<reference evidence="3 4" key="1">
    <citation type="submission" date="2023-10" db="EMBL/GenBank/DDBJ databases">
        <title>Genomes of two closely related lineages of the louse Polyplax serrata with different host specificities.</title>
        <authorList>
            <person name="Martinu J."/>
            <person name="Tarabai H."/>
            <person name="Stefka J."/>
            <person name="Hypsa V."/>
        </authorList>
    </citation>
    <scope>NUCLEOTIDE SEQUENCE [LARGE SCALE GENOMIC DNA]</scope>
    <source>
        <strain evidence="3">HR10_N</strain>
    </source>
</reference>
<feature type="compositionally biased region" description="Low complexity" evidence="1">
    <location>
        <begin position="241"/>
        <end position="255"/>
    </location>
</feature>
<organism evidence="3 4">
    <name type="scientific">Polyplax serrata</name>
    <name type="common">Common mouse louse</name>
    <dbReference type="NCBI Taxonomy" id="468196"/>
    <lineage>
        <taxon>Eukaryota</taxon>
        <taxon>Metazoa</taxon>
        <taxon>Ecdysozoa</taxon>
        <taxon>Arthropoda</taxon>
        <taxon>Hexapoda</taxon>
        <taxon>Insecta</taxon>
        <taxon>Pterygota</taxon>
        <taxon>Neoptera</taxon>
        <taxon>Paraneoptera</taxon>
        <taxon>Psocodea</taxon>
        <taxon>Troctomorpha</taxon>
        <taxon>Phthiraptera</taxon>
        <taxon>Anoplura</taxon>
        <taxon>Polyplacidae</taxon>
        <taxon>Polyplax</taxon>
    </lineage>
</organism>
<dbReference type="InterPro" id="IPR001012">
    <property type="entry name" value="UBX_dom"/>
</dbReference>
<dbReference type="Gene3D" id="3.10.20.90">
    <property type="entry name" value="Phosphatidylinositol 3-kinase Catalytic Subunit, Chain A, domain 1"/>
    <property type="match status" value="3"/>
</dbReference>
<feature type="compositionally biased region" description="Basic and acidic residues" evidence="1">
    <location>
        <begin position="521"/>
        <end position="547"/>
    </location>
</feature>
<dbReference type="EMBL" id="JAWJWE010000007">
    <property type="protein sequence ID" value="KAK6632640.1"/>
    <property type="molecule type" value="Genomic_DNA"/>
</dbReference>
<protein>
    <recommendedName>
        <fullName evidence="2">UBX domain-containing protein</fullName>
    </recommendedName>
</protein>
<comment type="caution">
    <text evidence="3">The sequence shown here is derived from an EMBL/GenBank/DDBJ whole genome shotgun (WGS) entry which is preliminary data.</text>
</comment>
<dbReference type="AlphaFoldDB" id="A0AAN8RYB3"/>
<dbReference type="CDD" id="cd16118">
    <property type="entry name" value="UBX2_UBXN9"/>
    <property type="match status" value="1"/>
</dbReference>
<feature type="domain" description="UBX" evidence="2">
    <location>
        <begin position="409"/>
        <end position="484"/>
    </location>
</feature>
<dbReference type="InterPro" id="IPR021569">
    <property type="entry name" value="TUG-UBL1"/>
</dbReference>
<feature type="compositionally biased region" description="Basic and acidic residues" evidence="1">
    <location>
        <begin position="266"/>
        <end position="282"/>
    </location>
</feature>
<dbReference type="GO" id="GO:0042593">
    <property type="term" value="P:glucose homeostasis"/>
    <property type="evidence" value="ECO:0007669"/>
    <property type="project" value="TreeGrafter"/>
</dbReference>
<dbReference type="GO" id="GO:0005634">
    <property type="term" value="C:nucleus"/>
    <property type="evidence" value="ECO:0007669"/>
    <property type="project" value="TreeGrafter"/>
</dbReference>
<dbReference type="Proteomes" id="UP001372834">
    <property type="component" value="Unassembled WGS sequence"/>
</dbReference>
<feature type="region of interest" description="Disordered" evidence="1">
    <location>
        <begin position="517"/>
        <end position="580"/>
    </location>
</feature>
<feature type="compositionally biased region" description="Basic and acidic residues" evidence="1">
    <location>
        <begin position="290"/>
        <end position="323"/>
    </location>
</feature>
<dbReference type="Pfam" id="PF11470">
    <property type="entry name" value="TUG-UBL1"/>
    <property type="match status" value="1"/>
</dbReference>
<evidence type="ECO:0000259" key="2">
    <source>
        <dbReference type="PROSITE" id="PS50033"/>
    </source>
</evidence>
<dbReference type="CDD" id="cd17075">
    <property type="entry name" value="UBX1_UBXN9"/>
    <property type="match status" value="1"/>
</dbReference>
<dbReference type="PROSITE" id="PS50033">
    <property type="entry name" value="UBX"/>
    <property type="match status" value="1"/>
</dbReference>
<dbReference type="GO" id="GO:0005737">
    <property type="term" value="C:cytoplasm"/>
    <property type="evidence" value="ECO:0007669"/>
    <property type="project" value="TreeGrafter"/>
</dbReference>
<dbReference type="SUPFAM" id="SSF54236">
    <property type="entry name" value="Ubiquitin-like"/>
    <property type="match status" value="2"/>
</dbReference>
<dbReference type="InterPro" id="IPR029071">
    <property type="entry name" value="Ubiquitin-like_domsf"/>
</dbReference>
<dbReference type="CDD" id="cd16105">
    <property type="entry name" value="Ubl_ASPSCR1_like"/>
    <property type="match status" value="1"/>
</dbReference>
<feature type="compositionally biased region" description="Basic and acidic residues" evidence="1">
    <location>
        <begin position="555"/>
        <end position="565"/>
    </location>
</feature>
<evidence type="ECO:0000313" key="4">
    <source>
        <dbReference type="Proteomes" id="UP001372834"/>
    </source>
</evidence>
<dbReference type="PANTHER" id="PTHR46467">
    <property type="entry name" value="TETHER CONTAINING UBX DOMAIN FOR GLUT4"/>
    <property type="match status" value="1"/>
</dbReference>
<proteinExistence type="predicted"/>
<evidence type="ECO:0000313" key="3">
    <source>
        <dbReference type="EMBL" id="KAK6632640.1"/>
    </source>
</evidence>
<name>A0AAN8RYB3_POLSC</name>
<evidence type="ECO:0000256" key="1">
    <source>
        <dbReference type="SAM" id="MobiDB-lite"/>
    </source>
</evidence>
<dbReference type="GO" id="GO:0012506">
    <property type="term" value="C:vesicle membrane"/>
    <property type="evidence" value="ECO:0007669"/>
    <property type="project" value="TreeGrafter"/>
</dbReference>
<accession>A0AAN8RYB3</accession>
<feature type="compositionally biased region" description="Basic and acidic residues" evidence="1">
    <location>
        <begin position="203"/>
        <end position="240"/>
    </location>
</feature>
<dbReference type="Pfam" id="PF00789">
    <property type="entry name" value="UBX"/>
    <property type="match status" value="1"/>
</dbReference>
<gene>
    <name evidence="3" type="ORF">RUM43_013408</name>
</gene>
<dbReference type="PANTHER" id="PTHR46467:SF1">
    <property type="entry name" value="TETHER CONTAINING UBX DOMAIN FOR GLUT4"/>
    <property type="match status" value="1"/>
</dbReference>
<dbReference type="InterPro" id="IPR059238">
    <property type="entry name" value="UBX1_UBXN9"/>
</dbReference>
<feature type="region of interest" description="Disordered" evidence="1">
    <location>
        <begin position="199"/>
        <end position="323"/>
    </location>
</feature>
<sequence length="580" mass="66354">MYSVTVLTPRGRRQQVKVTPNTTLLQVSTIIIIPSPIPLMLDLNDVGHVFQVLEEVCTKHGFNAMEYDLRHHNKVLDVSSMFRFTSLPNNAQLEMTEAVKQRQESEVTLGLQLESGERLTGVFFPSDSIWHVVITLHPEEEKLTNLVVIYMRQEIYGKEKLCNTTLRSLGLTGGRAMLRLLHKSPEELHIQANVSSNLTRVAQPEDKIRKEPEPKAKSNFEKEESKKSNTRKEEMKKNPSPERGPSSSSRSTTTENYNFKGNVFEKLMKEEKSRRKLPEKQPAKPTPELPQRDIKSIEQPKLEKESDDASRRNQKSGERSNKDWELKQKEDILDSSKLGERNAVAYNLNCVKPVEFDEEPDDFFDLTVNDAKTLLRQAKQLCAELEDAPLMTAAQRELEKDKKVLTLLHQYKKTVLRIKFPDRTVLQGTFSPVETISEVEKFVAGYLENPKLKFHLYTTPPKTVLKTSERLIECGCVPSSVLYFGLVQAEGALPSQYLRSDVLTRLSTPSAAALTALQSRGNERKLPENRWEDPEKRKWKRDVKDNEAGPSGSKQWEKRSGREESTSPQIKLPKWFKSNK</sequence>
<dbReference type="GO" id="GO:0006886">
    <property type="term" value="P:intracellular protein transport"/>
    <property type="evidence" value="ECO:0007669"/>
    <property type="project" value="TreeGrafter"/>
</dbReference>